<comment type="similarity">
    <text evidence="1">Belongs to the ATP-dependent AMP-binding enzyme family.</text>
</comment>
<dbReference type="AlphaFoldDB" id="K1QRL5"/>
<name>K1QRL5_MAGGI</name>
<gene>
    <name evidence="4" type="ORF">CGI_10015680</name>
</gene>
<dbReference type="InParanoid" id="K1QRL5"/>
<dbReference type="Pfam" id="PF00501">
    <property type="entry name" value="AMP-binding"/>
    <property type="match status" value="1"/>
</dbReference>
<dbReference type="Gene3D" id="3.30.300.30">
    <property type="match status" value="1"/>
</dbReference>
<dbReference type="Gene3D" id="3.40.50.12780">
    <property type="entry name" value="N-terminal domain of ligase-like"/>
    <property type="match status" value="1"/>
</dbReference>
<dbReference type="GO" id="GO:0009234">
    <property type="term" value="P:menaquinone biosynthetic process"/>
    <property type="evidence" value="ECO:0007669"/>
    <property type="project" value="TreeGrafter"/>
</dbReference>
<dbReference type="InterPro" id="IPR045851">
    <property type="entry name" value="AMP-bd_C_sf"/>
</dbReference>
<keyword evidence="2 4" id="KW-0436">Ligase</keyword>
<evidence type="ECO:0000259" key="3">
    <source>
        <dbReference type="Pfam" id="PF00501"/>
    </source>
</evidence>
<dbReference type="InterPro" id="IPR042099">
    <property type="entry name" value="ANL_N_sf"/>
</dbReference>
<dbReference type="PROSITE" id="PS00455">
    <property type="entry name" value="AMP_BINDING"/>
    <property type="match status" value="1"/>
</dbReference>
<reference evidence="4" key="1">
    <citation type="journal article" date="2012" name="Nature">
        <title>The oyster genome reveals stress adaptation and complexity of shell formation.</title>
        <authorList>
            <person name="Zhang G."/>
            <person name="Fang X."/>
            <person name="Guo X."/>
            <person name="Li L."/>
            <person name="Luo R."/>
            <person name="Xu F."/>
            <person name="Yang P."/>
            <person name="Zhang L."/>
            <person name="Wang X."/>
            <person name="Qi H."/>
            <person name="Xiong Z."/>
            <person name="Que H."/>
            <person name="Xie Y."/>
            <person name="Holland P.W."/>
            <person name="Paps J."/>
            <person name="Zhu Y."/>
            <person name="Wu F."/>
            <person name="Chen Y."/>
            <person name="Wang J."/>
            <person name="Peng C."/>
            <person name="Meng J."/>
            <person name="Yang L."/>
            <person name="Liu J."/>
            <person name="Wen B."/>
            <person name="Zhang N."/>
            <person name="Huang Z."/>
            <person name="Zhu Q."/>
            <person name="Feng Y."/>
            <person name="Mount A."/>
            <person name="Hedgecock D."/>
            <person name="Xu Z."/>
            <person name="Liu Y."/>
            <person name="Domazet-Loso T."/>
            <person name="Du Y."/>
            <person name="Sun X."/>
            <person name="Zhang S."/>
            <person name="Liu B."/>
            <person name="Cheng P."/>
            <person name="Jiang X."/>
            <person name="Li J."/>
            <person name="Fan D."/>
            <person name="Wang W."/>
            <person name="Fu W."/>
            <person name="Wang T."/>
            <person name="Wang B."/>
            <person name="Zhang J."/>
            <person name="Peng Z."/>
            <person name="Li Y."/>
            <person name="Li N."/>
            <person name="Wang J."/>
            <person name="Chen M."/>
            <person name="He Y."/>
            <person name="Tan F."/>
            <person name="Song X."/>
            <person name="Zheng Q."/>
            <person name="Huang R."/>
            <person name="Yang H."/>
            <person name="Du X."/>
            <person name="Chen L."/>
            <person name="Yang M."/>
            <person name="Gaffney P.M."/>
            <person name="Wang S."/>
            <person name="Luo L."/>
            <person name="She Z."/>
            <person name="Ming Y."/>
            <person name="Huang W."/>
            <person name="Zhang S."/>
            <person name="Huang B."/>
            <person name="Zhang Y."/>
            <person name="Qu T."/>
            <person name="Ni P."/>
            <person name="Miao G."/>
            <person name="Wang J."/>
            <person name="Wang Q."/>
            <person name="Steinberg C.E."/>
            <person name="Wang H."/>
            <person name="Li N."/>
            <person name="Qian L."/>
            <person name="Zhang G."/>
            <person name="Li Y."/>
            <person name="Yang H."/>
            <person name="Liu X."/>
            <person name="Wang J."/>
            <person name="Yin Y."/>
            <person name="Wang J."/>
        </authorList>
    </citation>
    <scope>NUCLEOTIDE SEQUENCE [LARGE SCALE GENOMIC DNA]</scope>
    <source>
        <strain evidence="4">05x7-T-G4-1.051#20</strain>
    </source>
</reference>
<evidence type="ECO:0000256" key="2">
    <source>
        <dbReference type="ARBA" id="ARBA00022598"/>
    </source>
</evidence>
<dbReference type="InterPro" id="IPR020845">
    <property type="entry name" value="AMP-binding_CS"/>
</dbReference>
<accession>K1QRL5</accession>
<sequence length="503" mass="56297">MGVKRGDIIGLSGRNVPEWLIAHFGVQMAGGCPLCLPYQEREDQITKLLNSVGSVKMLIMDPGVEGRNCHISEYVVDKGNGKVECKSIPALENVILFYPNERMSSAYTVAELCSRHVDLELPRIDPEDVALVSLTSGSSGFSKAIPSSHHALVVIAWHCYSQFLHRADKDIFYNDRPFSWIAGYPAWEMAACGTRVTLTNALHSSSMVNAVKTATNFITKEKATQAFLVPSILELVMRRKIPLKIKRAITSGVVAHTSLLECIDEICDELQVTYGMTEMGIVCSRVFTSDDKSSVQNMLLGVRPSPWVEVKITDDHGHLQPVGQRGNILIRSKKRFTGYLNHDLPPPTEDLLLKSGWFYPKDGGYVTEDGLLFVEGRLQEMIQVFGRKIYPFEIENVIKAKSNVIAATVLPIKDMETGDHVPSAAIIYQPQNEDSMESMQVYLRKEFNITEENQLLECLYVPQVIVGFKTFPALANGKLDREAIRKTMQRKLTKEQIGRLSFQ</sequence>
<evidence type="ECO:0000256" key="1">
    <source>
        <dbReference type="ARBA" id="ARBA00006432"/>
    </source>
</evidence>
<dbReference type="PROSITE" id="PS51257">
    <property type="entry name" value="PROKAR_LIPOPROTEIN"/>
    <property type="match status" value="1"/>
</dbReference>
<dbReference type="GO" id="GO:0008756">
    <property type="term" value="F:o-succinylbenzoate-CoA ligase activity"/>
    <property type="evidence" value="ECO:0007669"/>
    <property type="project" value="TreeGrafter"/>
</dbReference>
<dbReference type="PANTHER" id="PTHR24096:SF149">
    <property type="entry name" value="AMP-BINDING DOMAIN-CONTAINING PROTEIN-RELATED"/>
    <property type="match status" value="1"/>
</dbReference>
<dbReference type="HOGENOM" id="CLU_042964_0_0_1"/>
<protein>
    <submittedName>
        <fullName evidence="4">4-coumarate--CoA ligase-like 7</fullName>
    </submittedName>
</protein>
<dbReference type="PANTHER" id="PTHR24096">
    <property type="entry name" value="LONG-CHAIN-FATTY-ACID--COA LIGASE"/>
    <property type="match status" value="1"/>
</dbReference>
<dbReference type="EMBL" id="JH818967">
    <property type="protein sequence ID" value="EKC36373.1"/>
    <property type="molecule type" value="Genomic_DNA"/>
</dbReference>
<proteinExistence type="inferred from homology"/>
<organism evidence="4">
    <name type="scientific">Magallana gigas</name>
    <name type="common">Pacific oyster</name>
    <name type="synonym">Crassostrea gigas</name>
    <dbReference type="NCBI Taxonomy" id="29159"/>
    <lineage>
        <taxon>Eukaryota</taxon>
        <taxon>Metazoa</taxon>
        <taxon>Spiralia</taxon>
        <taxon>Lophotrochozoa</taxon>
        <taxon>Mollusca</taxon>
        <taxon>Bivalvia</taxon>
        <taxon>Autobranchia</taxon>
        <taxon>Pteriomorphia</taxon>
        <taxon>Ostreida</taxon>
        <taxon>Ostreoidea</taxon>
        <taxon>Ostreidae</taxon>
        <taxon>Magallana</taxon>
    </lineage>
</organism>
<evidence type="ECO:0000313" key="4">
    <source>
        <dbReference type="EMBL" id="EKC36373.1"/>
    </source>
</evidence>
<dbReference type="SUPFAM" id="SSF56801">
    <property type="entry name" value="Acetyl-CoA synthetase-like"/>
    <property type="match status" value="1"/>
</dbReference>
<dbReference type="CDD" id="cd04433">
    <property type="entry name" value="AFD_class_I"/>
    <property type="match status" value="1"/>
</dbReference>
<feature type="domain" description="AMP-dependent synthetase/ligase" evidence="3">
    <location>
        <begin position="2"/>
        <end position="340"/>
    </location>
</feature>
<dbReference type="InterPro" id="IPR000873">
    <property type="entry name" value="AMP-dep_synth/lig_dom"/>
</dbReference>